<reference evidence="2" key="2">
    <citation type="journal article" date="2018" name="Mol. Plant Microbe Interact.">
        <title>Genome sequence resources for the wheat stripe rust pathogen (Puccinia striiformis f. sp. tritici) and the barley stripe rust pathogen (Puccinia striiformis f. sp. hordei).</title>
        <authorList>
            <person name="Xia C."/>
            <person name="Wang M."/>
            <person name="Yin C."/>
            <person name="Cornejo O.E."/>
            <person name="Hulbert S.H."/>
            <person name="Chen X."/>
        </authorList>
    </citation>
    <scope>NUCLEOTIDE SEQUENCE [LARGE SCALE GENOMIC DNA]</scope>
    <source>
        <strain evidence="2">93-210</strain>
    </source>
</reference>
<evidence type="ECO:0000313" key="2">
    <source>
        <dbReference type="Proteomes" id="UP001060170"/>
    </source>
</evidence>
<dbReference type="EMBL" id="CM045866">
    <property type="protein sequence ID" value="KAI7961903.1"/>
    <property type="molecule type" value="Genomic_DNA"/>
</dbReference>
<sequence>MGSDQQNNTRYYQHNRRGSHPNQNGNPHSHDPDPNNGPPPAINYTARPNNAPANNQHTANLAIQSAPPANYYHQQPATDHGTHPNHQSLQQHYSGAPPADQLARGHNNGAPWPNVYVSHNNYGAPPANESASDPNYGAPATDHGTHPNHQSLQQHYSGAPPADQLARGHNNGAPWPNVYVSHNNYGAPPANESASDPNYGAPPAHQSAQGHNYGAPQANQYVPQPPTNNYAPWPNEYVEHHNHSTQETSYVRLQQGAHRGYPQISKQPTIAQDVSPLGVDSLPGHGFFQQLQTSSHQPQINAQPDMLPDLTDWVHPTSEFNELGSRFSAYSPPDCLDNKKATTPWLPSNGQKPLASDVHMDVGLDQLGVRKDVGSDIHTGASSMSQDPPMPGPSSTVPLPPVVRPTGIAPEDVVLTLQEIEMFDYTSGAPLDEPPHYKFNNVDDLKKFAQTWGQAHAYRLPVSKSKAGKNIYMDCSLSGEDPRPAGVERIRESKNRRCNCPFRVSGHKSSAEGHKNDPWELRGSKLPHNHGPIDIQYEVVHKGLPPDAQDEVGRLYSLGLQPAAIQRWLNTTQGRFVSLRTIYNTTAEQRRKKISNETPIQFLLRTVRDSNWDHDTAFDDKDKSPKVFVTDHERALRNAIALHFPGAENNVCLWHVDQNIKANCQHAFAGDKAEWNVFKSKWNEVQYAKTEAAYDSAWARLVNYLGDDRASVVEYLMTNVLPDRKFFMTAWVGHTPHLGNHTTARGESAHSWLKSHMHSHKAGMANSFENIADAVTHQLTTNTVHLENGRISSLSGIELPFKSLHGKISIHALHLVQEQYQLWKKNSKAQSGGADTTKCTGSLWATMGIPCWHMLDEIFAKEDEVTPSHFHLQWNLRYHPDKPDEEEDYDFDADFNTLKEELLANHPPAALERVMRKIRQVVDNTHVVPMAPVIDTIRTSSRKEPKRRKKLGRGQVQKRDAIYAEIVDGKIQQAQDAKAKATGATSQVQGKRKAKAHTGPSKRTQPIRDTKITKHARNADGDSSSSESEPEDTSASQSGSSDSEASAEEDGSSNPDEAPCASHMNPQDDLAADDSQVDTVGNPVLDRPDASLPLGAGVAEPSAMEGGGSGRDGAETSAHAMGKPSDVKPPMKRKVVPKPVQMPVS</sequence>
<organism evidence="1 2">
    <name type="scientific">Puccinia striiformis f. sp. tritici</name>
    <dbReference type="NCBI Taxonomy" id="168172"/>
    <lineage>
        <taxon>Eukaryota</taxon>
        <taxon>Fungi</taxon>
        <taxon>Dikarya</taxon>
        <taxon>Basidiomycota</taxon>
        <taxon>Pucciniomycotina</taxon>
        <taxon>Pucciniomycetes</taxon>
        <taxon>Pucciniales</taxon>
        <taxon>Pucciniaceae</taxon>
        <taxon>Puccinia</taxon>
    </lineage>
</organism>
<comment type="caution">
    <text evidence="1">The sequence shown here is derived from an EMBL/GenBank/DDBJ whole genome shotgun (WGS) entry which is preliminary data.</text>
</comment>
<evidence type="ECO:0000313" key="1">
    <source>
        <dbReference type="EMBL" id="KAI7961903.1"/>
    </source>
</evidence>
<accession>A0ACC0EW71</accession>
<reference evidence="1 2" key="3">
    <citation type="journal article" date="2022" name="Microbiol. Spectr.">
        <title>Folding features and dynamics of 3D genome architecture in plant fungal pathogens.</title>
        <authorList>
            <person name="Xia C."/>
        </authorList>
    </citation>
    <scope>NUCLEOTIDE SEQUENCE [LARGE SCALE GENOMIC DNA]</scope>
    <source>
        <strain evidence="1 2">93-210</strain>
    </source>
</reference>
<protein>
    <submittedName>
        <fullName evidence="1">Uncharacterized protein</fullName>
    </submittedName>
</protein>
<name>A0ACC0EW71_9BASI</name>
<keyword evidence="2" id="KW-1185">Reference proteome</keyword>
<proteinExistence type="predicted"/>
<gene>
    <name evidence="1" type="ORF">MJO28_002392</name>
</gene>
<reference evidence="2" key="1">
    <citation type="journal article" date="2018" name="BMC Genomics">
        <title>Genomic insights into host adaptation between the wheat stripe rust pathogen (Puccinia striiformis f. sp. tritici) and the barley stripe rust pathogen (Puccinia striiformis f. sp. hordei).</title>
        <authorList>
            <person name="Xia C."/>
            <person name="Wang M."/>
            <person name="Yin C."/>
            <person name="Cornejo O.E."/>
            <person name="Hulbert S.H."/>
            <person name="Chen X."/>
        </authorList>
    </citation>
    <scope>NUCLEOTIDE SEQUENCE [LARGE SCALE GENOMIC DNA]</scope>
    <source>
        <strain evidence="2">93-210</strain>
    </source>
</reference>
<dbReference type="Proteomes" id="UP001060170">
    <property type="component" value="Chromosome 2"/>
</dbReference>